<dbReference type="EMBL" id="LN868939">
    <property type="protein sequence ID" value="CRY83483.1"/>
    <property type="molecule type" value="Genomic_DNA"/>
</dbReference>
<dbReference type="KEGG" id="nfr:ERS450000_05517"/>
<dbReference type="Proteomes" id="UP000057820">
    <property type="component" value="Plasmid 2"/>
</dbReference>
<evidence type="ECO:0000313" key="1">
    <source>
        <dbReference type="EMBL" id="CRY83483.1"/>
    </source>
</evidence>
<dbReference type="AlphaFoldDB" id="A0A0H5P7N1"/>
<evidence type="ECO:0000313" key="2">
    <source>
        <dbReference type="Proteomes" id="UP000057820"/>
    </source>
</evidence>
<reference evidence="2" key="1">
    <citation type="submission" date="2015-03" db="EMBL/GenBank/DDBJ databases">
        <authorList>
            <consortium name="Pathogen Informatics"/>
        </authorList>
    </citation>
    <scope>NUCLEOTIDE SEQUENCE [LARGE SCALE GENOMIC DNA]</scope>
    <source>
        <strain evidence="2">NCTC11134</strain>
        <plasmid evidence="2">2</plasmid>
    </source>
</reference>
<geneLocation type="plasmid" evidence="1">
    <name>2</name>
</geneLocation>
<protein>
    <submittedName>
        <fullName evidence="1">Uncharacterized protein</fullName>
    </submittedName>
</protein>
<accession>A0A0H5P7N1</accession>
<gene>
    <name evidence="1" type="ORF">ERS450000_05517</name>
</gene>
<sequence>MREAFEMIFQLVHDPLVQLYYLLDNALPR</sequence>
<organism evidence="1 2">
    <name type="scientific">Nocardia farcinica</name>
    <dbReference type="NCBI Taxonomy" id="37329"/>
    <lineage>
        <taxon>Bacteria</taxon>
        <taxon>Bacillati</taxon>
        <taxon>Actinomycetota</taxon>
        <taxon>Actinomycetes</taxon>
        <taxon>Mycobacteriales</taxon>
        <taxon>Nocardiaceae</taxon>
        <taxon>Nocardia</taxon>
    </lineage>
</organism>
<name>A0A0H5P7N1_NOCFR</name>
<proteinExistence type="predicted"/>
<keyword evidence="1" id="KW-0614">Plasmid</keyword>